<reference evidence="11 12" key="1">
    <citation type="submission" date="2019-06" db="EMBL/GenBank/DDBJ databases">
        <title>Draft genome sequence of the filamentous fungus Phialemoniopsis curvata isolated from diesel fuel.</title>
        <authorList>
            <person name="Varaljay V.A."/>
            <person name="Lyon W.J."/>
            <person name="Crouch A.L."/>
            <person name="Drake C.E."/>
            <person name="Hollomon J.M."/>
            <person name="Nadeau L.J."/>
            <person name="Nunn H.S."/>
            <person name="Stevenson B.S."/>
            <person name="Bojanowski C.L."/>
            <person name="Crookes-Goodson W.J."/>
        </authorList>
    </citation>
    <scope>NUCLEOTIDE SEQUENCE [LARGE SCALE GENOMIC DNA]</scope>
    <source>
        <strain evidence="11 12">D216</strain>
    </source>
</reference>
<evidence type="ECO:0000259" key="10">
    <source>
        <dbReference type="PROSITE" id="PS50850"/>
    </source>
</evidence>
<feature type="transmembrane region" description="Helical" evidence="9">
    <location>
        <begin position="336"/>
        <end position="355"/>
    </location>
</feature>
<evidence type="ECO:0000256" key="3">
    <source>
        <dbReference type="ARBA" id="ARBA00022448"/>
    </source>
</evidence>
<evidence type="ECO:0000256" key="8">
    <source>
        <dbReference type="SAM" id="MobiDB-lite"/>
    </source>
</evidence>
<evidence type="ECO:0000256" key="6">
    <source>
        <dbReference type="ARBA" id="ARBA00023136"/>
    </source>
</evidence>
<comment type="subcellular location">
    <subcellularLocation>
        <location evidence="1">Membrane</location>
        <topology evidence="1">Multi-pass membrane protein</topology>
    </subcellularLocation>
</comment>
<dbReference type="RefSeq" id="XP_030997564.1">
    <property type="nucleotide sequence ID" value="XM_031135986.1"/>
</dbReference>
<keyword evidence="5 9" id="KW-1133">Transmembrane helix</keyword>
<feature type="transmembrane region" description="Helical" evidence="9">
    <location>
        <begin position="406"/>
        <end position="428"/>
    </location>
</feature>
<dbReference type="NCBIfam" id="TIGR00879">
    <property type="entry name" value="SP"/>
    <property type="match status" value="1"/>
</dbReference>
<dbReference type="Pfam" id="PF00083">
    <property type="entry name" value="Sugar_tr"/>
    <property type="match status" value="1"/>
</dbReference>
<organism evidence="11 12">
    <name type="scientific">Thyridium curvatum</name>
    <dbReference type="NCBI Taxonomy" id="1093900"/>
    <lineage>
        <taxon>Eukaryota</taxon>
        <taxon>Fungi</taxon>
        <taxon>Dikarya</taxon>
        <taxon>Ascomycota</taxon>
        <taxon>Pezizomycotina</taxon>
        <taxon>Sordariomycetes</taxon>
        <taxon>Sordariomycetidae</taxon>
        <taxon>Thyridiales</taxon>
        <taxon>Thyridiaceae</taxon>
        <taxon>Thyridium</taxon>
    </lineage>
</organism>
<keyword evidence="4 9" id="KW-0812">Transmembrane</keyword>
<evidence type="ECO:0000313" key="11">
    <source>
        <dbReference type="EMBL" id="TPX15853.1"/>
    </source>
</evidence>
<name>A0A507B834_9PEZI</name>
<keyword evidence="3 7" id="KW-0813">Transport</keyword>
<keyword evidence="6 9" id="KW-0472">Membrane</keyword>
<dbReference type="InParanoid" id="A0A507B834"/>
<keyword evidence="12" id="KW-1185">Reference proteome</keyword>
<evidence type="ECO:0000256" key="7">
    <source>
        <dbReference type="RuleBase" id="RU003346"/>
    </source>
</evidence>
<dbReference type="Proteomes" id="UP000319257">
    <property type="component" value="Unassembled WGS sequence"/>
</dbReference>
<dbReference type="GO" id="GO:0005351">
    <property type="term" value="F:carbohydrate:proton symporter activity"/>
    <property type="evidence" value="ECO:0007669"/>
    <property type="project" value="TreeGrafter"/>
</dbReference>
<gene>
    <name evidence="11" type="ORF">E0L32_000187</name>
</gene>
<feature type="transmembrane region" description="Helical" evidence="9">
    <location>
        <begin position="308"/>
        <end position="329"/>
    </location>
</feature>
<dbReference type="SUPFAM" id="SSF103473">
    <property type="entry name" value="MFS general substrate transporter"/>
    <property type="match status" value="1"/>
</dbReference>
<sequence length="524" mass="57321">MKLSDWKSVTPFMVYCCLVFNVGNVLFGIDVASFGSLQALPSFLRQFGELGANGKYALTTSRKSIMNSVNFTGKLVGCAVFEPLVERLGFKKTILIAAVIQIVAVILEISAHSWIQFSIGRVFAYMAVGIVEPTIPQYQAELAPAPLRGFFAGNVQVLVHLGSIWGSGMSRAYSNETAPKGWMIPVAMQMIPAILLLIGVPFCIESPRWLITHDRKDDAVNVMNRIRPRSHAEDGRTAREVDAFDQAIQESKSLNGGSWGDLFSKTYLNRTIIITFLFFFQQTTGQQFANSYGPSFFASMGLASDRTFTYSILIALAGLCGCIVATLTTDIIGRRTLCYIGAALATMFAALIGSVGSKPGANQNDTDSNVVIASVILLNGVCKLGVASQCWLIGSEIGGTQMRKKLLGWGVVIDVFAAFLVTFFTPYLQAGPQIQLGARVGYVFMGLAAISFFFFIFFTPELRGRSLEEVDELFERKLWPWQFSKAETHGIGARIAAMEGGDNEALRSDPKQVDPEVAHSEYVR</sequence>
<evidence type="ECO:0000256" key="2">
    <source>
        <dbReference type="ARBA" id="ARBA00010992"/>
    </source>
</evidence>
<dbReference type="GeneID" id="41967634"/>
<dbReference type="PANTHER" id="PTHR48022:SF2">
    <property type="entry name" value="PLASTIDIC GLUCOSE TRANSPORTER 4"/>
    <property type="match status" value="1"/>
</dbReference>
<feature type="transmembrane region" description="Helical" evidence="9">
    <location>
        <begin position="182"/>
        <end position="204"/>
    </location>
</feature>
<dbReference type="PROSITE" id="PS50850">
    <property type="entry name" value="MFS"/>
    <property type="match status" value="1"/>
</dbReference>
<dbReference type="InterPro" id="IPR003663">
    <property type="entry name" value="Sugar/inositol_transpt"/>
</dbReference>
<evidence type="ECO:0000256" key="9">
    <source>
        <dbReference type="SAM" id="Phobius"/>
    </source>
</evidence>
<comment type="caution">
    <text evidence="11">The sequence shown here is derived from an EMBL/GenBank/DDBJ whole genome shotgun (WGS) entry which is preliminary data.</text>
</comment>
<dbReference type="EMBL" id="SKBQ01000001">
    <property type="protein sequence ID" value="TPX15853.1"/>
    <property type="molecule type" value="Genomic_DNA"/>
</dbReference>
<feature type="domain" description="Major facilitator superfamily (MFS) profile" evidence="10">
    <location>
        <begin position="16"/>
        <end position="463"/>
    </location>
</feature>
<dbReference type="InterPro" id="IPR050360">
    <property type="entry name" value="MFS_Sugar_Transporters"/>
</dbReference>
<dbReference type="GO" id="GO:0016020">
    <property type="term" value="C:membrane"/>
    <property type="evidence" value="ECO:0007669"/>
    <property type="project" value="UniProtKB-SubCell"/>
</dbReference>
<dbReference type="AlphaFoldDB" id="A0A507B834"/>
<comment type="similarity">
    <text evidence="2 7">Belongs to the major facilitator superfamily. Sugar transporter (TC 2.A.1.1) family.</text>
</comment>
<dbReference type="Gene3D" id="1.20.1250.20">
    <property type="entry name" value="MFS general substrate transporter like domains"/>
    <property type="match status" value="1"/>
</dbReference>
<evidence type="ECO:0000313" key="12">
    <source>
        <dbReference type="Proteomes" id="UP000319257"/>
    </source>
</evidence>
<feature type="transmembrane region" description="Helical" evidence="9">
    <location>
        <begin position="370"/>
        <end position="394"/>
    </location>
</feature>
<dbReference type="InterPro" id="IPR005828">
    <property type="entry name" value="MFS_sugar_transport-like"/>
</dbReference>
<feature type="region of interest" description="Disordered" evidence="8">
    <location>
        <begin position="503"/>
        <end position="524"/>
    </location>
</feature>
<feature type="transmembrane region" description="Helical" evidence="9">
    <location>
        <begin position="12"/>
        <end position="37"/>
    </location>
</feature>
<dbReference type="InterPro" id="IPR020846">
    <property type="entry name" value="MFS_dom"/>
</dbReference>
<feature type="transmembrane region" description="Helical" evidence="9">
    <location>
        <begin position="440"/>
        <end position="458"/>
    </location>
</feature>
<evidence type="ECO:0000256" key="4">
    <source>
        <dbReference type="ARBA" id="ARBA00022692"/>
    </source>
</evidence>
<dbReference type="PANTHER" id="PTHR48022">
    <property type="entry name" value="PLASTIDIC GLUCOSE TRANSPORTER 4"/>
    <property type="match status" value="1"/>
</dbReference>
<accession>A0A507B834</accession>
<evidence type="ECO:0000256" key="1">
    <source>
        <dbReference type="ARBA" id="ARBA00004141"/>
    </source>
</evidence>
<proteinExistence type="inferred from homology"/>
<dbReference type="OrthoDB" id="6612291at2759"/>
<feature type="transmembrane region" description="Helical" evidence="9">
    <location>
        <begin position="94"/>
        <end position="115"/>
    </location>
</feature>
<protein>
    <recommendedName>
        <fullName evidence="10">Major facilitator superfamily (MFS) profile domain-containing protein</fullName>
    </recommendedName>
</protein>
<evidence type="ECO:0000256" key="5">
    <source>
        <dbReference type="ARBA" id="ARBA00022989"/>
    </source>
</evidence>
<dbReference type="InterPro" id="IPR036259">
    <property type="entry name" value="MFS_trans_sf"/>
</dbReference>
<feature type="compositionally biased region" description="Basic and acidic residues" evidence="8">
    <location>
        <begin position="504"/>
        <end position="524"/>
    </location>
</feature>